<dbReference type="NCBIfam" id="TIGR00251">
    <property type="entry name" value="DUF167 family protein"/>
    <property type="match status" value="1"/>
</dbReference>
<reference evidence="3 4" key="1">
    <citation type="journal article" date="2018" name="Nat. Ecol. Evol.">
        <title>Shark genomes provide insights into elasmobranch evolution and the origin of vertebrates.</title>
        <authorList>
            <person name="Hara Y"/>
            <person name="Yamaguchi K"/>
            <person name="Onimaru K"/>
            <person name="Kadota M"/>
            <person name="Koyanagi M"/>
            <person name="Keeley SD"/>
            <person name="Tatsumi K"/>
            <person name="Tanaka K"/>
            <person name="Motone F"/>
            <person name="Kageyama Y"/>
            <person name="Nozu R"/>
            <person name="Adachi N"/>
            <person name="Nishimura O"/>
            <person name="Nakagawa R"/>
            <person name="Tanegashima C"/>
            <person name="Kiyatake I"/>
            <person name="Matsumoto R"/>
            <person name="Murakumo K"/>
            <person name="Nishida K"/>
            <person name="Terakita A"/>
            <person name="Kuratani S"/>
            <person name="Sato K"/>
            <person name="Hyodo S Kuraku.S."/>
        </authorList>
    </citation>
    <scope>NUCLEOTIDE SEQUENCE [LARGE SCALE GENOMIC DNA]</scope>
</reference>
<dbReference type="Pfam" id="PF02594">
    <property type="entry name" value="DUF167"/>
    <property type="match status" value="1"/>
</dbReference>
<evidence type="ECO:0000313" key="3">
    <source>
        <dbReference type="EMBL" id="GCC21523.1"/>
    </source>
</evidence>
<feature type="compositionally biased region" description="Basic and acidic residues" evidence="2">
    <location>
        <begin position="181"/>
        <end position="198"/>
    </location>
</feature>
<dbReference type="GO" id="GO:0005737">
    <property type="term" value="C:cytoplasm"/>
    <property type="evidence" value="ECO:0007669"/>
    <property type="project" value="TreeGrafter"/>
</dbReference>
<dbReference type="InterPro" id="IPR036591">
    <property type="entry name" value="YggU-like_sf"/>
</dbReference>
<feature type="non-terminal residue" evidence="3">
    <location>
        <position position="1"/>
    </location>
</feature>
<comment type="caution">
    <text evidence="3">The sequence shown here is derived from an EMBL/GenBank/DDBJ whole genome shotgun (WGS) entry which is preliminary data.</text>
</comment>
<keyword evidence="4" id="KW-1185">Reference proteome</keyword>
<gene>
    <name evidence="3" type="ORF">chiPu_0019995</name>
</gene>
<feature type="region of interest" description="Disordered" evidence="2">
    <location>
        <begin position="175"/>
        <end position="198"/>
    </location>
</feature>
<dbReference type="SMART" id="SM01152">
    <property type="entry name" value="DUF167"/>
    <property type="match status" value="1"/>
</dbReference>
<dbReference type="OrthoDB" id="244097at2759"/>
<comment type="similarity">
    <text evidence="1">Belongs to the UPF0235 family.</text>
</comment>
<evidence type="ECO:0008006" key="5">
    <source>
        <dbReference type="Google" id="ProtNLM"/>
    </source>
</evidence>
<dbReference type="Gene3D" id="3.30.1200.10">
    <property type="entry name" value="YggU-like"/>
    <property type="match status" value="1"/>
</dbReference>
<dbReference type="PANTHER" id="PTHR13420:SF7">
    <property type="entry name" value="UPF0235 PROTEIN C15ORF40"/>
    <property type="match status" value="1"/>
</dbReference>
<evidence type="ECO:0000313" key="4">
    <source>
        <dbReference type="Proteomes" id="UP000287033"/>
    </source>
</evidence>
<evidence type="ECO:0000256" key="1">
    <source>
        <dbReference type="ARBA" id="ARBA00010364"/>
    </source>
</evidence>
<accession>A0A401RTP5</accession>
<sequence length="198" mass="21148">AAGSFSSFSGVGCSRRLMRRTWLRCVLITLRVPGVRVVPGFQRLPSVSSPPLAPSRLGLGLRAESGGFTPRNMPKVNSETRMNKMTMKNSAKPAQTPLGPVKLDKSGSVLVAIHAKPGAKQNAITDVSEEAVGVAIAAPPSDGEANVELVCYLAKVLALKKSEVILEKITSESGEDSGLIDSRRSARKTQDRSYYKLV</sequence>
<dbReference type="SUPFAM" id="SSF69786">
    <property type="entry name" value="YggU-like"/>
    <property type="match status" value="1"/>
</dbReference>
<dbReference type="Proteomes" id="UP000287033">
    <property type="component" value="Unassembled WGS sequence"/>
</dbReference>
<dbReference type="InterPro" id="IPR003746">
    <property type="entry name" value="DUF167"/>
</dbReference>
<evidence type="ECO:0000256" key="2">
    <source>
        <dbReference type="SAM" id="MobiDB-lite"/>
    </source>
</evidence>
<protein>
    <recommendedName>
        <fullName evidence="5">DUF167 domain-containing protein</fullName>
    </recommendedName>
</protein>
<dbReference type="EMBL" id="BEZZ01002278">
    <property type="protein sequence ID" value="GCC21523.1"/>
    <property type="molecule type" value="Genomic_DNA"/>
</dbReference>
<proteinExistence type="inferred from homology"/>
<dbReference type="STRING" id="137246.A0A401RTP5"/>
<organism evidence="3 4">
    <name type="scientific">Chiloscyllium punctatum</name>
    <name type="common">Brownbanded bambooshark</name>
    <name type="synonym">Hemiscyllium punctatum</name>
    <dbReference type="NCBI Taxonomy" id="137246"/>
    <lineage>
        <taxon>Eukaryota</taxon>
        <taxon>Metazoa</taxon>
        <taxon>Chordata</taxon>
        <taxon>Craniata</taxon>
        <taxon>Vertebrata</taxon>
        <taxon>Chondrichthyes</taxon>
        <taxon>Elasmobranchii</taxon>
        <taxon>Galeomorphii</taxon>
        <taxon>Galeoidea</taxon>
        <taxon>Orectolobiformes</taxon>
        <taxon>Hemiscylliidae</taxon>
        <taxon>Chiloscyllium</taxon>
    </lineage>
</organism>
<dbReference type="AlphaFoldDB" id="A0A401RTP5"/>
<dbReference type="PANTHER" id="PTHR13420">
    <property type="entry name" value="UPF0235 PROTEIN C15ORF40"/>
    <property type="match status" value="1"/>
</dbReference>
<name>A0A401RTP5_CHIPU</name>